<keyword evidence="2" id="KW-0812">Transmembrane</keyword>
<protein>
    <submittedName>
        <fullName evidence="4">Phospholipid/cholesterol/gamma-HCH transport system substrate-binding protein</fullName>
    </submittedName>
</protein>
<dbReference type="Proteomes" id="UP000198305">
    <property type="component" value="Unassembled WGS sequence"/>
</dbReference>
<keyword evidence="5" id="KW-1185">Reference proteome</keyword>
<evidence type="ECO:0000256" key="2">
    <source>
        <dbReference type="SAM" id="Phobius"/>
    </source>
</evidence>
<reference evidence="5" key="1">
    <citation type="submission" date="2017-06" db="EMBL/GenBank/DDBJ databases">
        <authorList>
            <person name="Varghese N."/>
            <person name="Submissions S."/>
        </authorList>
    </citation>
    <scope>NUCLEOTIDE SEQUENCE [LARGE SCALE GENOMIC DNA]</scope>
    <source>
        <strain evidence="5">Ca-68</strain>
    </source>
</reference>
<keyword evidence="2" id="KW-0472">Membrane</keyword>
<sequence length="316" mass="34571">MENRAHAFAVGIITLILVGILAFAFWWMSGSRQAFMEYRIISKQPVTGLSQEASVKFRGVNVGKVSDIALDPDSQSSIEITIRVDEKLHLTKDAYAELRAQGVTGLAYIDLNDLNDAGEQIPPGSFITMRPSLIDRISERVPQLVDKVEAFINHGVTTVEQASTVVQSIDVQTLNKTLANLEQASSNLEPVLASANEAFGKISQLMSEQNQQQFSQALSNLNEASNAATPLLNELTNTIQDVRSMTGDIRNSTSQIGDTLNSETLPRLNELTTNANDDARRISRLLDMLEENPQSLIFGKPEVRPGPGESGFRSAQ</sequence>
<proteinExistence type="predicted"/>
<accession>A0A238XVL2</accession>
<dbReference type="OrthoDB" id="5294672at2"/>
<keyword evidence="2" id="KW-1133">Transmembrane helix</keyword>
<evidence type="ECO:0000313" key="5">
    <source>
        <dbReference type="Proteomes" id="UP000198305"/>
    </source>
</evidence>
<organism evidence="4 5">
    <name type="scientific">Methylobacillus rhizosphaerae</name>
    <dbReference type="NCBI Taxonomy" id="551994"/>
    <lineage>
        <taxon>Bacteria</taxon>
        <taxon>Pseudomonadati</taxon>
        <taxon>Pseudomonadota</taxon>
        <taxon>Betaproteobacteria</taxon>
        <taxon>Nitrosomonadales</taxon>
        <taxon>Methylophilaceae</taxon>
        <taxon>Methylobacillus</taxon>
    </lineage>
</organism>
<dbReference type="RefSeq" id="WP_089374361.1">
    <property type="nucleotide sequence ID" value="NZ_FZOA01000001.1"/>
</dbReference>
<name>A0A238XVL2_9PROT</name>
<evidence type="ECO:0000256" key="1">
    <source>
        <dbReference type="SAM" id="MobiDB-lite"/>
    </source>
</evidence>
<dbReference type="PANTHER" id="PTHR36698">
    <property type="entry name" value="BLL5892 PROTEIN"/>
    <property type="match status" value="1"/>
</dbReference>
<dbReference type="PANTHER" id="PTHR36698:SF2">
    <property type="entry name" value="MCE_MLAD DOMAIN-CONTAINING PROTEIN"/>
    <property type="match status" value="1"/>
</dbReference>
<dbReference type="AlphaFoldDB" id="A0A238XVL2"/>
<dbReference type="Pfam" id="PF02470">
    <property type="entry name" value="MlaD"/>
    <property type="match status" value="1"/>
</dbReference>
<feature type="region of interest" description="Disordered" evidence="1">
    <location>
        <begin position="297"/>
        <end position="316"/>
    </location>
</feature>
<evidence type="ECO:0000313" key="4">
    <source>
        <dbReference type="EMBL" id="SNR62374.1"/>
    </source>
</evidence>
<feature type="domain" description="Mce/MlaD" evidence="3">
    <location>
        <begin position="46"/>
        <end position="112"/>
    </location>
</feature>
<feature type="transmembrane region" description="Helical" evidence="2">
    <location>
        <begin position="7"/>
        <end position="28"/>
    </location>
</feature>
<dbReference type="InterPro" id="IPR003399">
    <property type="entry name" value="Mce/MlaD"/>
</dbReference>
<dbReference type="EMBL" id="FZOA01000001">
    <property type="protein sequence ID" value="SNR62374.1"/>
    <property type="molecule type" value="Genomic_DNA"/>
</dbReference>
<evidence type="ECO:0000259" key="3">
    <source>
        <dbReference type="Pfam" id="PF02470"/>
    </source>
</evidence>
<gene>
    <name evidence="4" type="ORF">SAMN05192560_0204</name>
</gene>